<organism evidence="2 4">
    <name type="scientific">Pseudomonas extremorientalis</name>
    <dbReference type="NCBI Taxonomy" id="169669"/>
    <lineage>
        <taxon>Bacteria</taxon>
        <taxon>Pseudomonadati</taxon>
        <taxon>Pseudomonadota</taxon>
        <taxon>Gammaproteobacteria</taxon>
        <taxon>Pseudomonadales</taxon>
        <taxon>Pseudomonadaceae</taxon>
        <taxon>Pseudomonas</taxon>
    </lineage>
</organism>
<reference evidence="2 4" key="1">
    <citation type="submission" date="2016-08" db="EMBL/GenBank/DDBJ databases">
        <title>Draft genome sequence of the type strain of Pseudomonas extremorientalis LMG 19695T isolated from drinking water reservoir.</title>
        <authorList>
            <person name="Tambong J.T."/>
        </authorList>
    </citation>
    <scope>NUCLEOTIDE SEQUENCE [LARGE SCALE GENOMIC DNA]</scope>
    <source>
        <strain evidence="2 4">LMG 19695</strain>
    </source>
</reference>
<gene>
    <name evidence="2" type="ORF">BFN10_22780</name>
    <name evidence="3" type="ORF">SAMN04490184_4196</name>
</gene>
<dbReference type="AlphaFoldDB" id="A0A1H0UEL3"/>
<evidence type="ECO:0000313" key="5">
    <source>
        <dbReference type="Proteomes" id="UP000182654"/>
    </source>
</evidence>
<evidence type="ECO:0000313" key="4">
    <source>
        <dbReference type="Proteomes" id="UP000181686"/>
    </source>
</evidence>
<dbReference type="RefSeq" id="WP_071491574.1">
    <property type="nucleotide sequence ID" value="NZ_LT629708.1"/>
</dbReference>
<reference evidence="3 5" key="2">
    <citation type="submission" date="2016-10" db="EMBL/GenBank/DDBJ databases">
        <authorList>
            <person name="Varghese N."/>
            <person name="Submissions S."/>
        </authorList>
    </citation>
    <scope>NUCLEOTIDE SEQUENCE [LARGE SCALE GENOMIC DNA]</scope>
    <source>
        <strain evidence="3 5">BS2774</strain>
    </source>
</reference>
<evidence type="ECO:0000313" key="3">
    <source>
        <dbReference type="EMBL" id="SDP64677.1"/>
    </source>
</evidence>
<dbReference type="CDD" id="cd11614">
    <property type="entry name" value="SAF_CpaB_FlgA_like"/>
    <property type="match status" value="1"/>
</dbReference>
<evidence type="ECO:0000313" key="2">
    <source>
        <dbReference type="EMBL" id="OIN05379.1"/>
    </source>
</evidence>
<dbReference type="NCBIfam" id="TIGR03177">
    <property type="entry name" value="pilus_cpaB"/>
    <property type="match status" value="1"/>
</dbReference>
<dbReference type="InterPro" id="IPR017592">
    <property type="entry name" value="Pilus_assmbl_Flp-typ_CpaB"/>
</dbReference>
<dbReference type="EMBL" id="MDGK01000056">
    <property type="protein sequence ID" value="OIN05379.1"/>
    <property type="molecule type" value="Genomic_DNA"/>
</dbReference>
<dbReference type="Pfam" id="PF08666">
    <property type="entry name" value="SAF"/>
    <property type="match status" value="1"/>
</dbReference>
<sequence>MNSRISMVLAGLLLIGALIAGYWGLVLSRAPEPVAAPAAPVVSVEKTLAAAEDQTRQPVVVLRHEVPAFTPLTAADLSVEKLRTAPAGSLTQLDQAIGRIPLRTLGAGTWLNEDSFNAGGPLSRMIRPNERALAVAVDEVVGAAGQLSPGDYVDVLLFLRQDAGNAEQSAQIVLPAMRLLSVGDQLGLANDGQPAVPPPATAEERAQALQRRLTARTVVLAVPEPLLSRMMLAAQAGTLRLAVRSAEEQLLSRYWAGEEDTAQKLESANRDLYQFTQLALTGPPKPVVPAGGGPGVRRGIEVIRGAQAAPQTP</sequence>
<feature type="domain" description="SAF" evidence="1">
    <location>
        <begin position="57"/>
        <end position="117"/>
    </location>
</feature>
<dbReference type="EMBL" id="LT629708">
    <property type="protein sequence ID" value="SDP64677.1"/>
    <property type="molecule type" value="Genomic_DNA"/>
</dbReference>
<keyword evidence="5" id="KW-1185">Reference proteome</keyword>
<dbReference type="Proteomes" id="UP000181686">
    <property type="component" value="Unassembled WGS sequence"/>
</dbReference>
<protein>
    <submittedName>
        <fullName evidence="2 3">Pilus assembly protein CpaB</fullName>
    </submittedName>
</protein>
<evidence type="ECO:0000259" key="1">
    <source>
        <dbReference type="SMART" id="SM00858"/>
    </source>
</evidence>
<dbReference type="Gene3D" id="3.90.1210.10">
    <property type="entry name" value="Antifreeze-like/N-acetylneuraminic acid synthase C-terminal domain"/>
    <property type="match status" value="1"/>
</dbReference>
<name>A0A1H0UEL3_9PSED</name>
<dbReference type="SMART" id="SM00858">
    <property type="entry name" value="SAF"/>
    <property type="match status" value="1"/>
</dbReference>
<dbReference type="InterPro" id="IPR031571">
    <property type="entry name" value="RcpC_dom"/>
</dbReference>
<dbReference type="Pfam" id="PF16976">
    <property type="entry name" value="RcpC"/>
    <property type="match status" value="1"/>
</dbReference>
<dbReference type="InterPro" id="IPR013974">
    <property type="entry name" value="SAF"/>
</dbReference>
<accession>A0A1H0UEL3</accession>
<proteinExistence type="predicted"/>
<dbReference type="Proteomes" id="UP000182654">
    <property type="component" value="Chromosome I"/>
</dbReference>